<evidence type="ECO:0000313" key="3">
    <source>
        <dbReference type="EMBL" id="KAL3689695.1"/>
    </source>
</evidence>
<feature type="compositionally biased region" description="Polar residues" evidence="1">
    <location>
        <begin position="219"/>
        <end position="241"/>
    </location>
</feature>
<dbReference type="Proteomes" id="UP001633002">
    <property type="component" value="Unassembled WGS sequence"/>
</dbReference>
<feature type="compositionally biased region" description="Polar residues" evidence="1">
    <location>
        <begin position="140"/>
        <end position="163"/>
    </location>
</feature>
<evidence type="ECO:0000256" key="1">
    <source>
        <dbReference type="SAM" id="MobiDB-lite"/>
    </source>
</evidence>
<reference evidence="3 4" key="1">
    <citation type="submission" date="2024-09" db="EMBL/GenBank/DDBJ databases">
        <title>Chromosome-scale assembly of Riccia sorocarpa.</title>
        <authorList>
            <person name="Paukszto L."/>
        </authorList>
    </citation>
    <scope>NUCLEOTIDE SEQUENCE [LARGE SCALE GENOMIC DNA]</scope>
    <source>
        <strain evidence="3">LP-2024</strain>
        <tissue evidence="3">Aerial parts of the thallus</tissue>
    </source>
</reference>
<dbReference type="Pfam" id="PF14111">
    <property type="entry name" value="DUF4283"/>
    <property type="match status" value="1"/>
</dbReference>
<keyword evidence="4" id="KW-1185">Reference proteome</keyword>
<feature type="region of interest" description="Disordered" evidence="1">
    <location>
        <begin position="209"/>
        <end position="254"/>
    </location>
</feature>
<protein>
    <recommendedName>
        <fullName evidence="2">DUF4283 domain-containing protein</fullName>
    </recommendedName>
</protein>
<comment type="caution">
    <text evidence="3">The sequence shown here is derived from an EMBL/GenBank/DDBJ whole genome shotgun (WGS) entry which is preliminary data.</text>
</comment>
<accession>A0ABD3HH81</accession>
<proteinExistence type="predicted"/>
<gene>
    <name evidence="3" type="ORF">R1sor_016004</name>
</gene>
<dbReference type="AlphaFoldDB" id="A0ABD3HH81"/>
<sequence length="370" mass="41327">MLPNFARLVSDSSNMEQLSQVSGVPNSQGREDIVTGNVQEETFRAMNGAGHNAQTNDVQAGGHINTGDPQFIVYDGVTFRWDEFKQGYDPITLTAPARMQHQTGDFQGPFQLGGETTGMNFLQSPPRHDPVENAWGIANQEGSDGNSQPFQFGSAQGNGQGANPSHPMDSPQHHQQSQRSPNGIGKVVFPHNLTARQHQGLINATQKGAHEVNNGGGLSSQSAGGTQKAWSQPNPNILRSRNQTRKGWSEDDGDPYLRNVNPLWGQDVTDDELFAAYKEFRKYEVQTEGKPIRTIDVDPWKAKMQIRAMSKKHFLIILKSEEEKHVVLTGPPLYMYKRMVFVSEWSHDFNHTKIYQNKLPIWVNLPHVHP</sequence>
<feature type="region of interest" description="Disordered" evidence="1">
    <location>
        <begin position="106"/>
        <end position="187"/>
    </location>
</feature>
<name>A0ABD3HH81_9MARC</name>
<evidence type="ECO:0000259" key="2">
    <source>
        <dbReference type="Pfam" id="PF14111"/>
    </source>
</evidence>
<dbReference type="EMBL" id="JBJQOH010000004">
    <property type="protein sequence ID" value="KAL3689695.1"/>
    <property type="molecule type" value="Genomic_DNA"/>
</dbReference>
<feature type="domain" description="DUF4283" evidence="2">
    <location>
        <begin position="301"/>
        <end position="352"/>
    </location>
</feature>
<dbReference type="InterPro" id="IPR025558">
    <property type="entry name" value="DUF4283"/>
</dbReference>
<evidence type="ECO:0000313" key="4">
    <source>
        <dbReference type="Proteomes" id="UP001633002"/>
    </source>
</evidence>
<organism evidence="3 4">
    <name type="scientific">Riccia sorocarpa</name>
    <dbReference type="NCBI Taxonomy" id="122646"/>
    <lineage>
        <taxon>Eukaryota</taxon>
        <taxon>Viridiplantae</taxon>
        <taxon>Streptophyta</taxon>
        <taxon>Embryophyta</taxon>
        <taxon>Marchantiophyta</taxon>
        <taxon>Marchantiopsida</taxon>
        <taxon>Marchantiidae</taxon>
        <taxon>Marchantiales</taxon>
        <taxon>Ricciaceae</taxon>
        <taxon>Riccia</taxon>
    </lineage>
</organism>